<dbReference type="EMBL" id="CAOQHR010000001">
    <property type="protein sequence ID" value="CAI6264236.1"/>
    <property type="molecule type" value="Genomic_DNA"/>
</dbReference>
<organism evidence="1 2">
    <name type="scientific">Periconia digitata</name>
    <dbReference type="NCBI Taxonomy" id="1303443"/>
    <lineage>
        <taxon>Eukaryota</taxon>
        <taxon>Fungi</taxon>
        <taxon>Dikarya</taxon>
        <taxon>Ascomycota</taxon>
        <taxon>Pezizomycotina</taxon>
        <taxon>Dothideomycetes</taxon>
        <taxon>Pleosporomycetidae</taxon>
        <taxon>Pleosporales</taxon>
        <taxon>Massarineae</taxon>
        <taxon>Periconiaceae</taxon>
        <taxon>Periconia</taxon>
    </lineage>
</organism>
<sequence>MTVRSHPPRFLSIPKTKRQLSILLPGDSRMDSAYIRGQIPDQRLKWRIRSIAFHEFLSRELLQRFLMIEAVKPSMSCCLIPRLLLLGFSLMDRFLNSFRSHPGDRYYYRHSEVERESCCVVRPLSRKPLQDIVVR</sequence>
<comment type="caution">
    <text evidence="1">The sequence shown here is derived from an EMBL/GenBank/DDBJ whole genome shotgun (WGS) entry which is preliminary data.</text>
</comment>
<gene>
    <name evidence="1" type="ORF">PDIGIT_LOCUS1472</name>
</gene>
<proteinExistence type="predicted"/>
<protein>
    <submittedName>
        <fullName evidence="1">Uncharacterized protein</fullName>
    </submittedName>
</protein>
<keyword evidence="2" id="KW-1185">Reference proteome</keyword>
<evidence type="ECO:0000313" key="2">
    <source>
        <dbReference type="Proteomes" id="UP001152607"/>
    </source>
</evidence>
<reference evidence="1" key="1">
    <citation type="submission" date="2023-01" db="EMBL/GenBank/DDBJ databases">
        <authorList>
            <person name="Van Ghelder C."/>
            <person name="Rancurel C."/>
        </authorList>
    </citation>
    <scope>NUCLEOTIDE SEQUENCE</scope>
    <source>
        <strain evidence="1">CNCM I-4278</strain>
    </source>
</reference>
<evidence type="ECO:0000313" key="1">
    <source>
        <dbReference type="EMBL" id="CAI6264236.1"/>
    </source>
</evidence>
<accession>A0A9W4U437</accession>
<name>A0A9W4U437_9PLEO</name>
<dbReference type="Proteomes" id="UP001152607">
    <property type="component" value="Unassembled WGS sequence"/>
</dbReference>
<dbReference type="AlphaFoldDB" id="A0A9W4U437"/>